<keyword evidence="9" id="KW-0012">Acyltransferase</keyword>
<gene>
    <name evidence="14" type="ORF">HMPREF9336_03011</name>
</gene>
<dbReference type="PANTHER" id="PTHR28037">
    <property type="entry name" value="ALCOHOL O-ACETYLTRANSFERASE 1-RELATED"/>
    <property type="match status" value="1"/>
</dbReference>
<dbReference type="EMBL" id="ACZI02000001">
    <property type="protein sequence ID" value="EFV12102.2"/>
    <property type="molecule type" value="Genomic_DNA"/>
</dbReference>
<name>E5XU39_SEGRC</name>
<evidence type="ECO:0000256" key="12">
    <source>
        <dbReference type="ARBA" id="ARBA00033407"/>
    </source>
</evidence>
<dbReference type="Proteomes" id="UP000004816">
    <property type="component" value="Unassembled WGS sequence"/>
</dbReference>
<comment type="similarity">
    <text evidence="4">Belongs to the acyltransferase PapA5 family.</text>
</comment>
<evidence type="ECO:0000256" key="2">
    <source>
        <dbReference type="ARBA" id="ARBA00000625"/>
    </source>
</evidence>
<dbReference type="Gene3D" id="3.30.559.30">
    <property type="entry name" value="Nonribosomal peptide synthetase, condensation domain"/>
    <property type="match status" value="1"/>
</dbReference>
<dbReference type="InterPro" id="IPR031641">
    <property type="entry name" value="PapA_C"/>
</dbReference>
<dbReference type="GO" id="GO:0016746">
    <property type="term" value="F:acyltransferase activity"/>
    <property type="evidence" value="ECO:0007669"/>
    <property type="project" value="UniProtKB-KW"/>
</dbReference>
<dbReference type="HOGENOM" id="CLU_050374_0_0_11"/>
<dbReference type="STRING" id="679197.HMPREF9336_03011"/>
<keyword evidence="7" id="KW-0443">Lipid metabolism</keyword>
<sequence length="432" mass="46613">MAGMSATINAVIRGRGPLDEEALRQALALLRAKYPVVGGRVVRAADGTGHTLRLDRADAPVCAVEEGDPDRPLRDSDLLLCGGEALALRVTRQGERFRLVFSCHHSLSDGRVMITYLAEIFALYTSLVTTGRAEVGPARPLPMPPEAALSERGVKKLAFDEFLRQSYGEETAAFFTQAMSSAAPREAEAPVEEPVARAQFAVAHDRLRLSREQTAALIALGKRTQISVHGLVSAASVLAELLLEGSPDFLILQLRSAVDVRTRVSPSVEDPTSVTNFSGNSTTLVLAQRGDDPIAWARQVRDQIAVDLERGIMPQSLLQMSGLTNIMRELSVAVSKPMPDTVFITNVGVLPELVVPDCIVLEDVHGVIHSDPSPEQFDVKAQQALGASRNHSYLVSTFDDRLSLDLFQFGSSGADTASVIRALQKAFDTLLA</sequence>
<reference evidence="14 15" key="1">
    <citation type="journal article" date="2011" name="Stand. Genomic Sci.">
        <title>High quality draft genome sequence of Segniliparus rugosus CDC 945(T)= (ATCC BAA-974(T)).</title>
        <authorList>
            <person name="Earl A.M."/>
            <person name="Desjardins C.A."/>
            <person name="Fitzgerald M.G."/>
            <person name="Arachchi H.M."/>
            <person name="Zeng Q."/>
            <person name="Mehta T."/>
            <person name="Griggs A."/>
            <person name="Birren B.W."/>
            <person name="Toney N.C."/>
            <person name="Carr J."/>
            <person name="Posey J."/>
            <person name="Butler W.R."/>
        </authorList>
    </citation>
    <scope>NUCLEOTIDE SEQUENCE [LARGE SCALE GENOMIC DNA]</scope>
    <source>
        <strain evidence="15">ATCC BAA-974 / DSM 45345 / CCUG 50838 / CIP 108380 / JCM 13579 / CDC 945</strain>
    </source>
</reference>
<dbReference type="Pfam" id="PF16911">
    <property type="entry name" value="PapA_C"/>
    <property type="match status" value="1"/>
</dbReference>
<evidence type="ECO:0000256" key="6">
    <source>
        <dbReference type="ARBA" id="ARBA00013449"/>
    </source>
</evidence>
<evidence type="ECO:0000259" key="13">
    <source>
        <dbReference type="Pfam" id="PF16911"/>
    </source>
</evidence>
<evidence type="ECO:0000256" key="3">
    <source>
        <dbReference type="ARBA" id="ARBA00001907"/>
    </source>
</evidence>
<evidence type="ECO:0000256" key="9">
    <source>
        <dbReference type="ARBA" id="ARBA00023315"/>
    </source>
</evidence>
<keyword evidence="7" id="KW-0444">Lipid biosynthesis</keyword>
<evidence type="ECO:0000313" key="15">
    <source>
        <dbReference type="Proteomes" id="UP000004816"/>
    </source>
</evidence>
<evidence type="ECO:0000256" key="8">
    <source>
        <dbReference type="ARBA" id="ARBA00022679"/>
    </source>
</evidence>
<evidence type="ECO:0000256" key="5">
    <source>
        <dbReference type="ARBA" id="ARBA00012866"/>
    </source>
</evidence>
<evidence type="ECO:0000313" key="14">
    <source>
        <dbReference type="EMBL" id="EFV12102.2"/>
    </source>
</evidence>
<accession>E5XU39</accession>
<comment type="catalytic activity">
    <reaction evidence="1">
        <text>2 a mycocerosyl-[mycocerosic acid synthase] + a phthiocerol = a dimycocerosyl phthiocerol + 2 holo-[mycocerosic acid synthase].</text>
        <dbReference type="EC" id="2.3.1.282"/>
    </reaction>
</comment>
<evidence type="ECO:0000256" key="11">
    <source>
        <dbReference type="ARBA" id="ARBA00032317"/>
    </source>
</evidence>
<evidence type="ECO:0000256" key="7">
    <source>
        <dbReference type="ARBA" id="ARBA00022516"/>
    </source>
</evidence>
<dbReference type="Gene3D" id="3.30.559.10">
    <property type="entry name" value="Chloramphenicol acetyltransferase-like domain"/>
    <property type="match status" value="1"/>
</dbReference>
<feature type="domain" description="Phthiocerol/phthiodiolone dimycocerosyl transferase C-terminal" evidence="13">
    <location>
        <begin position="200"/>
        <end position="406"/>
    </location>
</feature>
<comment type="catalytic activity">
    <reaction evidence="3">
        <text>2 a mycocerosyl-[mycocerosic acid synthase] + a phthiodiolone = a dimycocerosyl phthiodiolone + 2 holo-[mycocerosic acid synthase].</text>
        <dbReference type="EC" id="2.3.1.282"/>
    </reaction>
</comment>
<dbReference type="EC" id="2.3.1.282" evidence="5"/>
<evidence type="ECO:0000256" key="1">
    <source>
        <dbReference type="ARBA" id="ARBA00000026"/>
    </source>
</evidence>
<dbReference type="PANTHER" id="PTHR28037:SF1">
    <property type="entry name" value="ALCOHOL O-ACETYLTRANSFERASE 1-RELATED"/>
    <property type="match status" value="1"/>
</dbReference>
<comment type="catalytic activity">
    <reaction evidence="2">
        <text>2 a mycocerosyl-[mycocerosic acid synthase] + a phenolphthiocerol = a dimycocerosyl phenolphthiocerol + 2 holo-[mycocerosic acid synthase].</text>
        <dbReference type="EC" id="2.3.1.282"/>
    </reaction>
</comment>
<proteinExistence type="inferred from homology"/>
<dbReference type="AlphaFoldDB" id="E5XU39"/>
<keyword evidence="8" id="KW-0808">Transferase</keyword>
<evidence type="ECO:0000256" key="4">
    <source>
        <dbReference type="ARBA" id="ARBA00006558"/>
    </source>
</evidence>
<dbReference type="eggNOG" id="COG1020">
    <property type="taxonomic scope" value="Bacteria"/>
</dbReference>
<organism evidence="14 15">
    <name type="scientific">Segniliparus rugosus (strain ATCC BAA-974 / DSM 45345 / CCUG 50838 / CIP 108380 / JCM 13579 / CDC 945)</name>
    <dbReference type="NCBI Taxonomy" id="679197"/>
    <lineage>
        <taxon>Bacteria</taxon>
        <taxon>Bacillati</taxon>
        <taxon>Actinomycetota</taxon>
        <taxon>Actinomycetes</taxon>
        <taxon>Mycobacteriales</taxon>
        <taxon>Segniliparaceae</taxon>
        <taxon>Segniliparus</taxon>
    </lineage>
</organism>
<evidence type="ECO:0000256" key="10">
    <source>
        <dbReference type="ARBA" id="ARBA00030465"/>
    </source>
</evidence>
<keyword evidence="15" id="KW-1185">Reference proteome</keyword>
<dbReference type="InterPro" id="IPR052058">
    <property type="entry name" value="Alcohol_O-acetyltransferase"/>
</dbReference>
<comment type="caution">
    <text evidence="14">The sequence shown here is derived from an EMBL/GenBank/DDBJ whole genome shotgun (WGS) entry which is preliminary data.</text>
</comment>
<dbReference type="InterPro" id="IPR023213">
    <property type="entry name" value="CAT-like_dom_sf"/>
</dbReference>
<dbReference type="SUPFAM" id="SSF52777">
    <property type="entry name" value="CoA-dependent acyltransferases"/>
    <property type="match status" value="2"/>
</dbReference>
<protein>
    <recommendedName>
        <fullName evidence="6">Phthiocerol/phthiodiolone dimycocerosyl transferase</fullName>
        <ecNumber evidence="5">2.3.1.282</ecNumber>
    </recommendedName>
    <alternativeName>
        <fullName evidence="12">Acyltransferase PapA5</fullName>
    </alternativeName>
    <alternativeName>
        <fullName evidence="10">Phthiocerol/phthiodiolone O-acyltransferase</fullName>
    </alternativeName>
    <alternativeName>
        <fullName evidence="11">Polyketide synthase-associated protein A5</fullName>
    </alternativeName>
</protein>